<dbReference type="Gene3D" id="2.60.40.10">
    <property type="entry name" value="Immunoglobulins"/>
    <property type="match status" value="1"/>
</dbReference>
<keyword evidence="3" id="KW-1185">Reference proteome</keyword>
<protein>
    <submittedName>
        <fullName evidence="2">HVM04 protein</fullName>
    </submittedName>
</protein>
<dbReference type="OrthoDB" id="9945861at2759"/>
<reference evidence="2 3" key="1">
    <citation type="submission" date="2019-09" db="EMBL/GenBank/DDBJ databases">
        <title>Bird 10,000 Genomes (B10K) Project - Family phase.</title>
        <authorList>
            <person name="Zhang G."/>
        </authorList>
    </citation>
    <scope>NUCLEOTIDE SEQUENCE [LARGE SCALE GENOMIC DNA]</scope>
    <source>
        <strain evidence="2">B10K-DU-001-21</strain>
        <tissue evidence="2">Muscle</tissue>
    </source>
</reference>
<dbReference type="InterPro" id="IPR007110">
    <property type="entry name" value="Ig-like_dom"/>
</dbReference>
<sequence length="93" mass="10722">SWSDHDLFFLSAVVTSQVALEQHMREMSVREGSGVTFQCSMSGDSMSSYYMLWYRQEPQGALRWIYAEGDVYGEGFQDRFKGSLESFENRLAL</sequence>
<dbReference type="InterPro" id="IPR050199">
    <property type="entry name" value="IgHV"/>
</dbReference>
<comment type="caution">
    <text evidence="2">The sequence shown here is derived from an EMBL/GenBank/DDBJ whole genome shotgun (WGS) entry which is preliminary data.</text>
</comment>
<dbReference type="SUPFAM" id="SSF48726">
    <property type="entry name" value="Immunoglobulin"/>
    <property type="match status" value="1"/>
</dbReference>
<dbReference type="InterPro" id="IPR013783">
    <property type="entry name" value="Ig-like_fold"/>
</dbReference>
<dbReference type="InterPro" id="IPR036179">
    <property type="entry name" value="Ig-like_dom_sf"/>
</dbReference>
<feature type="domain" description="Ig-like" evidence="1">
    <location>
        <begin position="16"/>
        <end position="93"/>
    </location>
</feature>
<feature type="non-terminal residue" evidence="2">
    <location>
        <position position="93"/>
    </location>
</feature>
<dbReference type="EMBL" id="VWZK01003708">
    <property type="protein sequence ID" value="NXG69887.1"/>
    <property type="molecule type" value="Genomic_DNA"/>
</dbReference>
<evidence type="ECO:0000313" key="2">
    <source>
        <dbReference type="EMBL" id="NXG69887.1"/>
    </source>
</evidence>
<gene>
    <name evidence="2" type="primary">Hvm04</name>
    <name evidence="2" type="ORF">BARMAR_R14518</name>
</gene>
<dbReference type="Proteomes" id="UP000578343">
    <property type="component" value="Unassembled WGS sequence"/>
</dbReference>
<dbReference type="AlphaFoldDB" id="A0A7K9DZM7"/>
<evidence type="ECO:0000259" key="1">
    <source>
        <dbReference type="PROSITE" id="PS50835"/>
    </source>
</evidence>
<feature type="non-terminal residue" evidence="2">
    <location>
        <position position="1"/>
    </location>
</feature>
<evidence type="ECO:0000313" key="3">
    <source>
        <dbReference type="Proteomes" id="UP000578343"/>
    </source>
</evidence>
<dbReference type="PROSITE" id="PS50835">
    <property type="entry name" value="IG_LIKE"/>
    <property type="match status" value="1"/>
</dbReference>
<name>A0A7K9DZM7_BARMA</name>
<dbReference type="PANTHER" id="PTHR23266">
    <property type="entry name" value="IMMUNOGLOBULIN HEAVY CHAIN"/>
    <property type="match status" value="1"/>
</dbReference>
<proteinExistence type="predicted"/>
<accession>A0A7K9DZM7</accession>
<organism evidence="2 3">
    <name type="scientific">Baryphthengus martii</name>
    <name type="common">Rufous motmot</name>
    <dbReference type="NCBI Taxonomy" id="176943"/>
    <lineage>
        <taxon>Eukaryota</taxon>
        <taxon>Metazoa</taxon>
        <taxon>Chordata</taxon>
        <taxon>Craniata</taxon>
        <taxon>Vertebrata</taxon>
        <taxon>Euteleostomi</taxon>
        <taxon>Archelosauria</taxon>
        <taxon>Archosauria</taxon>
        <taxon>Dinosauria</taxon>
        <taxon>Saurischia</taxon>
        <taxon>Theropoda</taxon>
        <taxon>Coelurosauria</taxon>
        <taxon>Aves</taxon>
        <taxon>Neognathae</taxon>
        <taxon>Neoaves</taxon>
        <taxon>Telluraves</taxon>
        <taxon>Coraciimorphae</taxon>
        <taxon>Coraciiformes</taxon>
        <taxon>Momotidae</taxon>
        <taxon>Baryphthengus</taxon>
    </lineage>
</organism>